<dbReference type="InterPro" id="IPR026021">
    <property type="entry name" value="YdjA-like"/>
</dbReference>
<evidence type="ECO:0000256" key="6">
    <source>
        <dbReference type="ARBA" id="ARBA00023027"/>
    </source>
</evidence>
<dbReference type="PIRSF" id="PIRSF000232">
    <property type="entry name" value="YdjA"/>
    <property type="match status" value="1"/>
</dbReference>
<dbReference type="InterPro" id="IPR052530">
    <property type="entry name" value="NAD(P)H_nitroreductase"/>
</dbReference>
<sequence>MSQHHPLSSEIPSEFPVAQAIRERRTIRQFKSDPVSQELLLSLLDTANWAPNHGMREPWRFIQYMGEARRLFSNAVIGAMSVDERRRNEEQKLKDYMTIPVHLIVVMEEDSRNKQWMEDVGAVSSWIQCFQLAAWERGLGVVWKTNGFLSAPSFREAVGVERGEKIIGVLHVGYPEHIPAPRPRTRAIEKLTIHE</sequence>
<comment type="similarity">
    <text evidence="1 7">Belongs to the nitroreductase family.</text>
</comment>
<evidence type="ECO:0000313" key="10">
    <source>
        <dbReference type="EMBL" id="SFF33809.1"/>
    </source>
</evidence>
<dbReference type="EC" id="1.-.-.-" evidence="7"/>
<organism evidence="10 11">
    <name type="scientific">Paenibacillus algorifonticola</name>
    <dbReference type="NCBI Taxonomy" id="684063"/>
    <lineage>
        <taxon>Bacteria</taxon>
        <taxon>Bacillati</taxon>
        <taxon>Bacillota</taxon>
        <taxon>Bacilli</taxon>
        <taxon>Bacillales</taxon>
        <taxon>Paenibacillaceae</taxon>
        <taxon>Paenibacillus</taxon>
    </lineage>
</organism>
<dbReference type="EMBL" id="FONN01000027">
    <property type="protein sequence ID" value="SFF33809.1"/>
    <property type="molecule type" value="Genomic_DNA"/>
</dbReference>
<proteinExistence type="inferred from homology"/>
<dbReference type="SUPFAM" id="SSF55469">
    <property type="entry name" value="FMN-dependent nitroreductase-like"/>
    <property type="match status" value="1"/>
</dbReference>
<evidence type="ECO:0000256" key="8">
    <source>
        <dbReference type="PIRSR" id="PIRSR000232-1"/>
    </source>
</evidence>
<evidence type="ECO:0000259" key="9">
    <source>
        <dbReference type="Pfam" id="PF00881"/>
    </source>
</evidence>
<keyword evidence="6 7" id="KW-0520">NAD</keyword>
<dbReference type="Proteomes" id="UP000183410">
    <property type="component" value="Unassembled WGS sequence"/>
</dbReference>
<dbReference type="OrthoDB" id="9804207at2"/>
<name>A0A1I2HV35_9BACL</name>
<dbReference type="PANTHER" id="PTHR43821">
    <property type="entry name" value="NAD(P)H NITROREDUCTASE YDJA-RELATED"/>
    <property type="match status" value="1"/>
</dbReference>
<dbReference type="InterPro" id="IPR000415">
    <property type="entry name" value="Nitroreductase-like"/>
</dbReference>
<evidence type="ECO:0000256" key="7">
    <source>
        <dbReference type="PIRNR" id="PIRNR000232"/>
    </source>
</evidence>
<keyword evidence="2 7" id="KW-0285">Flavoprotein</keyword>
<evidence type="ECO:0000256" key="2">
    <source>
        <dbReference type="ARBA" id="ARBA00022630"/>
    </source>
</evidence>
<feature type="binding site" evidence="8">
    <location>
        <position position="53"/>
    </location>
    <ligand>
        <name>FMN</name>
        <dbReference type="ChEBI" id="CHEBI:58210"/>
        <note>ligand shared between dimeric partners</note>
    </ligand>
</feature>
<reference evidence="11" key="1">
    <citation type="submission" date="2016-10" db="EMBL/GenBank/DDBJ databases">
        <authorList>
            <person name="Varghese N."/>
            <person name="Submissions S."/>
        </authorList>
    </citation>
    <scope>NUCLEOTIDE SEQUENCE [LARGE SCALE GENOMIC DNA]</scope>
    <source>
        <strain evidence="11">CGMCC 1.10223</strain>
    </source>
</reference>
<keyword evidence="5 7" id="KW-0560">Oxidoreductase</keyword>
<keyword evidence="11" id="KW-1185">Reference proteome</keyword>
<dbReference type="AlphaFoldDB" id="A0A1I2HV35"/>
<evidence type="ECO:0000256" key="1">
    <source>
        <dbReference type="ARBA" id="ARBA00007118"/>
    </source>
</evidence>
<dbReference type="GO" id="GO:0016491">
    <property type="term" value="F:oxidoreductase activity"/>
    <property type="evidence" value="ECO:0007669"/>
    <property type="project" value="UniProtKB-UniRule"/>
</dbReference>
<dbReference type="CDD" id="cd02135">
    <property type="entry name" value="YdjA-like"/>
    <property type="match status" value="1"/>
</dbReference>
<dbReference type="RefSeq" id="WP_046234051.1">
    <property type="nucleotide sequence ID" value="NZ_FONN01000027.1"/>
</dbReference>
<dbReference type="InterPro" id="IPR029479">
    <property type="entry name" value="Nitroreductase"/>
</dbReference>
<feature type="binding site" description="in other chain" evidence="8">
    <location>
        <begin position="143"/>
        <end position="145"/>
    </location>
    <ligand>
        <name>FMN</name>
        <dbReference type="ChEBI" id="CHEBI:58210"/>
        <note>ligand shared between dimeric partners</note>
    </ligand>
</feature>
<evidence type="ECO:0000256" key="5">
    <source>
        <dbReference type="ARBA" id="ARBA00023002"/>
    </source>
</evidence>
<evidence type="ECO:0000256" key="4">
    <source>
        <dbReference type="ARBA" id="ARBA00022857"/>
    </source>
</evidence>
<protein>
    <recommendedName>
        <fullName evidence="7">Putative NAD(P)H nitroreductase</fullName>
        <ecNumber evidence="7">1.-.-.-</ecNumber>
    </recommendedName>
</protein>
<gene>
    <name evidence="10" type="ORF">SAMN04487969_12747</name>
</gene>
<dbReference type="Gene3D" id="3.40.109.10">
    <property type="entry name" value="NADH Oxidase"/>
    <property type="match status" value="1"/>
</dbReference>
<evidence type="ECO:0000313" key="11">
    <source>
        <dbReference type="Proteomes" id="UP000183410"/>
    </source>
</evidence>
<dbReference type="Pfam" id="PF00881">
    <property type="entry name" value="Nitroreductase"/>
    <property type="match status" value="1"/>
</dbReference>
<evidence type="ECO:0000256" key="3">
    <source>
        <dbReference type="ARBA" id="ARBA00022643"/>
    </source>
</evidence>
<dbReference type="PANTHER" id="PTHR43821:SF1">
    <property type="entry name" value="NAD(P)H NITROREDUCTASE YDJA-RELATED"/>
    <property type="match status" value="1"/>
</dbReference>
<keyword evidence="3 7" id="KW-0288">FMN</keyword>
<accession>A0A1I2HV35</accession>
<comment type="cofactor">
    <cofactor evidence="8">
        <name>FMN</name>
        <dbReference type="ChEBI" id="CHEBI:58210"/>
    </cofactor>
    <text evidence="8">Binds 1 FMN per subunit.</text>
</comment>
<feature type="binding site" description="in other chain" evidence="8">
    <location>
        <begin position="24"/>
        <end position="26"/>
    </location>
    <ligand>
        <name>FMN</name>
        <dbReference type="ChEBI" id="CHEBI:58210"/>
        <note>ligand shared between dimeric partners</note>
    </ligand>
</feature>
<keyword evidence="4 7" id="KW-0521">NADP</keyword>
<feature type="domain" description="Nitroreductase" evidence="9">
    <location>
        <begin position="21"/>
        <end position="174"/>
    </location>
</feature>